<organism evidence="3 4">
    <name type="scientific">Calocera cornea HHB12733</name>
    <dbReference type="NCBI Taxonomy" id="1353952"/>
    <lineage>
        <taxon>Eukaryota</taxon>
        <taxon>Fungi</taxon>
        <taxon>Dikarya</taxon>
        <taxon>Basidiomycota</taxon>
        <taxon>Agaricomycotina</taxon>
        <taxon>Dacrymycetes</taxon>
        <taxon>Dacrymycetales</taxon>
        <taxon>Dacrymycetaceae</taxon>
        <taxon>Calocera</taxon>
    </lineage>
</organism>
<feature type="compositionally biased region" description="Basic and acidic residues" evidence="1">
    <location>
        <begin position="444"/>
        <end position="453"/>
    </location>
</feature>
<dbReference type="CDD" id="cd00201">
    <property type="entry name" value="WW"/>
    <property type="match status" value="1"/>
</dbReference>
<feature type="domain" description="WW" evidence="2">
    <location>
        <begin position="197"/>
        <end position="231"/>
    </location>
</feature>
<dbReference type="Pfam" id="PF00397">
    <property type="entry name" value="WW"/>
    <property type="match status" value="1"/>
</dbReference>
<feature type="compositionally biased region" description="Polar residues" evidence="1">
    <location>
        <begin position="422"/>
        <end position="432"/>
    </location>
</feature>
<feature type="region of interest" description="Disordered" evidence="1">
    <location>
        <begin position="97"/>
        <end position="751"/>
    </location>
</feature>
<sequence>MADDFDEVDYGDDVVSLPSDDERLDGFIEFERDSQNRAAQDEGLLAAVDAELISTETGVEGTRLYVEEKAEISDKDKVGISAGYAGVQVQKDVDMELAERGPSGAILDHGPSTTLPPIASTEAVPRRDRPADADSPPLERTASTRAGHQSLPPKPLETHVARLGPEKLTEWQPMVAESDYGAVRGQVPEPQTANSVPKLPPDWETRTSKSRGTTYYYNIKTQESAWEFPGPSSSSSSAGADTQPPSTAPEPAVARKGYDHYSPPRNGRVPAEPPRDPPVLSTEPGRPPPRRTSTDHYSPPRSSVLPPLRRGRSPPPRRMLSPPPARGREPPRERSPLGPRPRSRSPPGRMPRGFVHPPQRRSSPPPQPIHSGPEPPLTRSANKRPRSPSPVALRVARDIPQPSQKRPRASSPDRRVPLGQGVSYSSNSNGMQSGARPPVPAADARYEQRDVRGRSPPIRHVNEPPRPPATTRPDASHRSRPPSPLGVSRYQQEPRAGSPSAIDRTAPISGPHSSGTFEDRQEPIRGRRVWGGADSKSGPPTDHRVPAPPVAAQDSIHPRAGVPRWSRPDAARPNEAGRFDDRQRPEAPGDQRREPLPHPRSRSPLDQRRLRSPRARYDDRALPNHAIDSRERPQDFSRREPERARQLHTPPSQPPLVEYPSQARYSRSTDYAPMDVDNLVRGEARPAYDRTDDRLALQGDKRYPERSEAMARRPGPVTQASTYRPVYDDDAKKPGAEPQQRRDDRPQGRPPYLVRRLSIASMNKFERLSRSNIAEVILTSLHLKTLLPETGMMYAFKLAFIHFTNPSF</sequence>
<gene>
    <name evidence="3" type="ORF">CALCODRAFT_463744</name>
</gene>
<feature type="compositionally biased region" description="Basic and acidic residues" evidence="1">
    <location>
        <begin position="566"/>
        <end position="645"/>
    </location>
</feature>
<protein>
    <recommendedName>
        <fullName evidence="2">WW domain-containing protein</fullName>
    </recommendedName>
</protein>
<feature type="compositionally biased region" description="Pro residues" evidence="1">
    <location>
        <begin position="363"/>
        <end position="376"/>
    </location>
</feature>
<dbReference type="PROSITE" id="PS50020">
    <property type="entry name" value="WW_DOMAIN_2"/>
    <property type="match status" value="1"/>
</dbReference>
<dbReference type="InParanoid" id="A0A165JBU9"/>
<dbReference type="Gene3D" id="2.20.70.10">
    <property type="match status" value="1"/>
</dbReference>
<feature type="compositionally biased region" description="Basic and acidic residues" evidence="1">
    <location>
        <begin position="678"/>
        <end position="711"/>
    </location>
</feature>
<evidence type="ECO:0000313" key="3">
    <source>
        <dbReference type="EMBL" id="KZT61636.1"/>
    </source>
</evidence>
<evidence type="ECO:0000259" key="2">
    <source>
        <dbReference type="PROSITE" id="PS50020"/>
    </source>
</evidence>
<dbReference type="Proteomes" id="UP000076842">
    <property type="component" value="Unassembled WGS sequence"/>
</dbReference>
<name>A0A165JBU9_9BASI</name>
<proteinExistence type="predicted"/>
<dbReference type="InterPro" id="IPR036020">
    <property type="entry name" value="WW_dom_sf"/>
</dbReference>
<dbReference type="SUPFAM" id="SSF51045">
    <property type="entry name" value="WW domain"/>
    <property type="match status" value="1"/>
</dbReference>
<dbReference type="AlphaFoldDB" id="A0A165JBU9"/>
<dbReference type="SMART" id="SM00456">
    <property type="entry name" value="WW"/>
    <property type="match status" value="1"/>
</dbReference>
<feature type="compositionally biased region" description="Pro residues" evidence="1">
    <location>
        <begin position="313"/>
        <end position="325"/>
    </location>
</feature>
<feature type="compositionally biased region" description="Basic and acidic residues" evidence="1">
    <location>
        <begin position="726"/>
        <end position="747"/>
    </location>
</feature>
<reference evidence="3 4" key="1">
    <citation type="journal article" date="2016" name="Mol. Biol. Evol.">
        <title>Comparative Genomics of Early-Diverging Mushroom-Forming Fungi Provides Insights into the Origins of Lignocellulose Decay Capabilities.</title>
        <authorList>
            <person name="Nagy L.G."/>
            <person name="Riley R."/>
            <person name="Tritt A."/>
            <person name="Adam C."/>
            <person name="Daum C."/>
            <person name="Floudas D."/>
            <person name="Sun H."/>
            <person name="Yadav J.S."/>
            <person name="Pangilinan J."/>
            <person name="Larsson K.H."/>
            <person name="Matsuura K."/>
            <person name="Barry K."/>
            <person name="Labutti K."/>
            <person name="Kuo R."/>
            <person name="Ohm R.A."/>
            <person name="Bhattacharya S.S."/>
            <person name="Shirouzu T."/>
            <person name="Yoshinaga Y."/>
            <person name="Martin F.M."/>
            <person name="Grigoriev I.V."/>
            <person name="Hibbett D.S."/>
        </authorList>
    </citation>
    <scope>NUCLEOTIDE SEQUENCE [LARGE SCALE GENOMIC DNA]</scope>
    <source>
        <strain evidence="3 4">HHB12733</strain>
    </source>
</reference>
<accession>A0A165JBU9</accession>
<feature type="compositionally biased region" description="Polar residues" evidence="1">
    <location>
        <begin position="210"/>
        <end position="224"/>
    </location>
</feature>
<evidence type="ECO:0000313" key="4">
    <source>
        <dbReference type="Proteomes" id="UP000076842"/>
    </source>
</evidence>
<evidence type="ECO:0000256" key="1">
    <source>
        <dbReference type="SAM" id="MobiDB-lite"/>
    </source>
</evidence>
<feature type="compositionally biased region" description="Low complexity" evidence="1">
    <location>
        <begin position="299"/>
        <end position="308"/>
    </location>
</feature>
<keyword evidence="4" id="KW-1185">Reference proteome</keyword>
<dbReference type="OrthoDB" id="3266464at2759"/>
<feature type="compositionally biased region" description="Basic and acidic residues" evidence="1">
    <location>
        <begin position="326"/>
        <end position="335"/>
    </location>
</feature>
<dbReference type="EMBL" id="KV423921">
    <property type="protein sequence ID" value="KZT61636.1"/>
    <property type="molecule type" value="Genomic_DNA"/>
</dbReference>
<feature type="compositionally biased region" description="Basic and acidic residues" evidence="1">
    <location>
        <begin position="156"/>
        <end position="169"/>
    </location>
</feature>
<dbReference type="InterPro" id="IPR001202">
    <property type="entry name" value="WW_dom"/>
</dbReference>